<feature type="compositionally biased region" description="Basic residues" evidence="7">
    <location>
        <begin position="70"/>
        <end position="94"/>
    </location>
</feature>
<reference evidence="8 9" key="1">
    <citation type="submission" date="2019-04" db="EMBL/GenBank/DDBJ databases">
        <authorList>
            <person name="Li Y."/>
            <person name="Wang J."/>
        </authorList>
    </citation>
    <scope>NUCLEOTIDE SEQUENCE [LARGE SCALE GENOMIC DNA]</scope>
    <source>
        <strain evidence="8 9">DSM 14668</strain>
    </source>
</reference>
<keyword evidence="9" id="KW-1185">Reference proteome</keyword>
<dbReference type="AlphaFoldDB" id="A0A4U1JAH8"/>
<keyword evidence="3" id="KW-0997">Cell inner membrane</keyword>
<dbReference type="Proteomes" id="UP000309215">
    <property type="component" value="Unassembled WGS sequence"/>
</dbReference>
<dbReference type="OrthoDB" id="9803456at2"/>
<feature type="region of interest" description="Disordered" evidence="7">
    <location>
        <begin position="15"/>
        <end position="100"/>
    </location>
</feature>
<dbReference type="GO" id="GO:0009247">
    <property type="term" value="P:glycolipid biosynthetic process"/>
    <property type="evidence" value="ECO:0007669"/>
    <property type="project" value="UniProtKB-ARBA"/>
</dbReference>
<dbReference type="EMBL" id="SSMQ01000020">
    <property type="protein sequence ID" value="TKD06317.1"/>
    <property type="molecule type" value="Genomic_DNA"/>
</dbReference>
<comment type="subcellular location">
    <subcellularLocation>
        <location evidence="1">Cell inner membrane</location>
    </subcellularLocation>
</comment>
<dbReference type="InterPro" id="IPR004960">
    <property type="entry name" value="LipA_acyltrans"/>
</dbReference>
<evidence type="ECO:0000313" key="8">
    <source>
        <dbReference type="EMBL" id="TKD06317.1"/>
    </source>
</evidence>
<evidence type="ECO:0000313" key="9">
    <source>
        <dbReference type="Proteomes" id="UP000309215"/>
    </source>
</evidence>
<proteinExistence type="predicted"/>
<dbReference type="PANTHER" id="PTHR30606">
    <property type="entry name" value="LIPID A BIOSYNTHESIS LAUROYL ACYLTRANSFERASE"/>
    <property type="match status" value="1"/>
</dbReference>
<protein>
    <recommendedName>
        <fullName evidence="10">Lipid A biosynthesis acyltransferase</fullName>
    </recommendedName>
</protein>
<evidence type="ECO:0000256" key="3">
    <source>
        <dbReference type="ARBA" id="ARBA00022519"/>
    </source>
</evidence>
<dbReference type="PANTHER" id="PTHR30606:SF10">
    <property type="entry name" value="PHOSPHATIDYLINOSITOL MANNOSIDE ACYLTRANSFERASE"/>
    <property type="match status" value="1"/>
</dbReference>
<dbReference type="Pfam" id="PF03279">
    <property type="entry name" value="Lip_A_acyltrans"/>
    <property type="match status" value="1"/>
</dbReference>
<keyword evidence="6" id="KW-0012">Acyltransferase</keyword>
<feature type="compositionally biased region" description="Basic and acidic residues" evidence="7">
    <location>
        <begin position="129"/>
        <end position="143"/>
    </location>
</feature>
<accession>A0A4U1JAH8</accession>
<comment type="caution">
    <text evidence="8">The sequence shown here is derived from an EMBL/GenBank/DDBJ whole genome shotgun (WGS) entry which is preliminary data.</text>
</comment>
<keyword evidence="5" id="KW-0472">Membrane</keyword>
<gene>
    <name evidence="8" type="ORF">E8A74_20585</name>
</gene>
<evidence type="ECO:0000256" key="7">
    <source>
        <dbReference type="SAM" id="MobiDB-lite"/>
    </source>
</evidence>
<name>A0A4U1JAH8_9BACT</name>
<organism evidence="8 9">
    <name type="scientific">Polyangium fumosum</name>
    <dbReference type="NCBI Taxonomy" id="889272"/>
    <lineage>
        <taxon>Bacteria</taxon>
        <taxon>Pseudomonadati</taxon>
        <taxon>Myxococcota</taxon>
        <taxon>Polyangia</taxon>
        <taxon>Polyangiales</taxon>
        <taxon>Polyangiaceae</taxon>
        <taxon>Polyangium</taxon>
    </lineage>
</organism>
<evidence type="ECO:0008006" key="10">
    <source>
        <dbReference type="Google" id="ProtNLM"/>
    </source>
</evidence>
<evidence type="ECO:0000256" key="2">
    <source>
        <dbReference type="ARBA" id="ARBA00022475"/>
    </source>
</evidence>
<dbReference type="GO" id="GO:0016746">
    <property type="term" value="F:acyltransferase activity"/>
    <property type="evidence" value="ECO:0007669"/>
    <property type="project" value="UniProtKB-KW"/>
</dbReference>
<feature type="compositionally biased region" description="Basic residues" evidence="7">
    <location>
        <begin position="44"/>
        <end position="53"/>
    </location>
</feature>
<evidence type="ECO:0000256" key="4">
    <source>
        <dbReference type="ARBA" id="ARBA00022679"/>
    </source>
</evidence>
<sequence length="487" mass="52877">MRAWRRAGRRLGAARVPVEGARRAPQGRSRGGLGRRGSGDRLARIPHGRRASRRRDASARGERGPLGHVRAPRRSAQRARRVRHGAARRRRRARAGAGDDVLPWPSLRGARSCRGAAREVAPRGRRSRERAQGRDGCVRRGRADPGSGDLLGARRRRRALSTRVASEEPVADVREGGTWTPRQRLKNDVVYVLVRALLAFALFLPRRALGAVCRALGFVAYVVLPRTRRIVAARLEAGLGSSNVRAQSVFTTVAAMLADTLDLLRPGERAGARLSLDPASRRVFAEALAEGRGVVFVAAHLGPWERMAALLVEEGFPVATVARESYDPRFTELYERLRRPRGVRSLYRGRRGVALSIARELAKGRAVGFLVDVPARVPSVTRRLFGADVLVPIGPARIALARRAAVVVGTCAPATSGSNASGSSLPIVQISRVPLDDLGPDSCAEDVLMTRITAELERRIAAWPEAWLGSFVSLGRPAALRGALDPH</sequence>
<feature type="region of interest" description="Disordered" evidence="7">
    <location>
        <begin position="115"/>
        <end position="152"/>
    </location>
</feature>
<keyword evidence="4" id="KW-0808">Transferase</keyword>
<evidence type="ECO:0000256" key="6">
    <source>
        <dbReference type="ARBA" id="ARBA00023315"/>
    </source>
</evidence>
<dbReference type="CDD" id="cd07984">
    <property type="entry name" value="LPLAT_LABLAT-like"/>
    <property type="match status" value="1"/>
</dbReference>
<evidence type="ECO:0000256" key="5">
    <source>
        <dbReference type="ARBA" id="ARBA00023136"/>
    </source>
</evidence>
<keyword evidence="2" id="KW-1003">Cell membrane</keyword>
<feature type="compositionally biased region" description="Basic and acidic residues" evidence="7">
    <location>
        <begin position="54"/>
        <end position="65"/>
    </location>
</feature>
<evidence type="ECO:0000256" key="1">
    <source>
        <dbReference type="ARBA" id="ARBA00004533"/>
    </source>
</evidence>
<dbReference type="GO" id="GO:0005886">
    <property type="term" value="C:plasma membrane"/>
    <property type="evidence" value="ECO:0007669"/>
    <property type="project" value="UniProtKB-SubCell"/>
</dbReference>